<dbReference type="STRING" id="3750.A0A498J4R1"/>
<dbReference type="PANTHER" id="PTHR47926">
    <property type="entry name" value="PENTATRICOPEPTIDE REPEAT-CONTAINING PROTEIN"/>
    <property type="match status" value="1"/>
</dbReference>
<dbReference type="AlphaFoldDB" id="A0A498J4R1"/>
<evidence type="ECO:0000256" key="1">
    <source>
        <dbReference type="ARBA" id="ARBA00006643"/>
    </source>
</evidence>
<dbReference type="Pfam" id="PF14432">
    <property type="entry name" value="DYW_deaminase"/>
    <property type="match status" value="1"/>
</dbReference>
<dbReference type="GO" id="GO:0003723">
    <property type="term" value="F:RNA binding"/>
    <property type="evidence" value="ECO:0007669"/>
    <property type="project" value="InterPro"/>
</dbReference>
<feature type="domain" description="DYW" evidence="2">
    <location>
        <begin position="168"/>
        <end position="225"/>
    </location>
</feature>
<dbReference type="Pfam" id="PF20431">
    <property type="entry name" value="E_motif"/>
    <property type="match status" value="1"/>
</dbReference>
<keyword evidence="4" id="KW-1185">Reference proteome</keyword>
<dbReference type="Proteomes" id="UP000290289">
    <property type="component" value="Chromosome 9"/>
</dbReference>
<comment type="similarity">
    <text evidence="1">Belongs to the PPR family. PCMP-H subfamily.</text>
</comment>
<dbReference type="InterPro" id="IPR032867">
    <property type="entry name" value="DYW_dom"/>
</dbReference>
<dbReference type="Gene3D" id="1.25.40.10">
    <property type="entry name" value="Tetratricopeptide repeat domain"/>
    <property type="match status" value="1"/>
</dbReference>
<dbReference type="InterPro" id="IPR046848">
    <property type="entry name" value="E_motif"/>
</dbReference>
<sequence length="225" mass="25038">MGVRLADIYLSQTLRKAGALCTGHAGLTDEGRSLFDKMKVGYGVSPTIEHYACLVDLLGRAGRIKAGKHADSDSKERAAMKLFELERNNPGNYVMLSNIYENAGMWEGVKRVRELMKYRGIKGEAGCSWIQIKNKVHTFVAGGGFEFRNSAEFKNVWKELMDAMEEVGYILETSAVLHDVNEETKVMWVCGYSERVALTFALVHTAAGIPIKIIKNLRICADCHS</sequence>
<accession>A0A498J4R1</accession>
<gene>
    <name evidence="3" type="ORF">DVH24_035362</name>
</gene>
<evidence type="ECO:0000259" key="2">
    <source>
        <dbReference type="Pfam" id="PF14432"/>
    </source>
</evidence>
<organism evidence="3 4">
    <name type="scientific">Malus domestica</name>
    <name type="common">Apple</name>
    <name type="synonym">Pyrus malus</name>
    <dbReference type="NCBI Taxonomy" id="3750"/>
    <lineage>
        <taxon>Eukaryota</taxon>
        <taxon>Viridiplantae</taxon>
        <taxon>Streptophyta</taxon>
        <taxon>Embryophyta</taxon>
        <taxon>Tracheophyta</taxon>
        <taxon>Spermatophyta</taxon>
        <taxon>Magnoliopsida</taxon>
        <taxon>eudicotyledons</taxon>
        <taxon>Gunneridae</taxon>
        <taxon>Pentapetalae</taxon>
        <taxon>rosids</taxon>
        <taxon>fabids</taxon>
        <taxon>Rosales</taxon>
        <taxon>Rosaceae</taxon>
        <taxon>Amygdaloideae</taxon>
        <taxon>Maleae</taxon>
        <taxon>Malus</taxon>
    </lineage>
</organism>
<dbReference type="InterPro" id="IPR046960">
    <property type="entry name" value="PPR_At4g14850-like_plant"/>
</dbReference>
<name>A0A498J4R1_MALDO</name>
<dbReference type="GO" id="GO:0009451">
    <property type="term" value="P:RNA modification"/>
    <property type="evidence" value="ECO:0007669"/>
    <property type="project" value="InterPro"/>
</dbReference>
<comment type="caution">
    <text evidence="3">The sequence shown here is derived from an EMBL/GenBank/DDBJ whole genome shotgun (WGS) entry which is preliminary data.</text>
</comment>
<dbReference type="InterPro" id="IPR011990">
    <property type="entry name" value="TPR-like_helical_dom_sf"/>
</dbReference>
<reference evidence="3 4" key="1">
    <citation type="submission" date="2018-10" db="EMBL/GenBank/DDBJ databases">
        <title>A high-quality apple genome assembly.</title>
        <authorList>
            <person name="Hu J."/>
        </authorList>
    </citation>
    <scope>NUCLEOTIDE SEQUENCE [LARGE SCALE GENOMIC DNA]</scope>
    <source>
        <strain evidence="4">cv. HFTH1</strain>
        <tissue evidence="3">Young leaf</tissue>
    </source>
</reference>
<dbReference type="EMBL" id="RDQH01000335">
    <property type="protein sequence ID" value="RXH90598.1"/>
    <property type="molecule type" value="Genomic_DNA"/>
</dbReference>
<dbReference type="GO" id="GO:0008270">
    <property type="term" value="F:zinc ion binding"/>
    <property type="evidence" value="ECO:0007669"/>
    <property type="project" value="InterPro"/>
</dbReference>
<proteinExistence type="inferred from homology"/>
<protein>
    <recommendedName>
        <fullName evidence="2">DYW domain-containing protein</fullName>
    </recommendedName>
</protein>
<evidence type="ECO:0000313" key="4">
    <source>
        <dbReference type="Proteomes" id="UP000290289"/>
    </source>
</evidence>
<evidence type="ECO:0000313" key="3">
    <source>
        <dbReference type="EMBL" id="RXH90598.1"/>
    </source>
</evidence>